<sequence>MFNKNERATFKYTFAHWCAFQMTALNNNCWKFKYLFHDVEKSFLKLIWNYKKVQKYHRFHNNHHIENYFIQMSKNKKCNFEWEATYIDCECSHYTKTACPLKAKETLEFEYKQLLDNKNKYVNEIVKTHKIDDYRYHVLVENFYQKMRKKLRKLAYFD</sequence>
<proteinExistence type="predicted"/>
<evidence type="ECO:0000313" key="2">
    <source>
        <dbReference type="Proteomes" id="UP001349343"/>
    </source>
</evidence>
<evidence type="ECO:0000313" key="1">
    <source>
        <dbReference type="EMBL" id="WQJ53019.1"/>
    </source>
</evidence>
<protein>
    <submittedName>
        <fullName evidence="1">Uncharacterized protein</fullName>
    </submittedName>
</protein>
<dbReference type="EMBL" id="OR769222">
    <property type="protein sequence ID" value="WQJ53019.1"/>
    <property type="molecule type" value="Genomic_DNA"/>
</dbReference>
<accession>A0ABZ0Z1F8</accession>
<organism evidence="1 2">
    <name type="scientific">phage Lak_Megaphage_RVC_JS4_GC31</name>
    <dbReference type="NCBI Taxonomy" id="3109228"/>
    <lineage>
        <taxon>Viruses</taxon>
        <taxon>Duplodnaviria</taxon>
        <taxon>Heunggongvirae</taxon>
        <taxon>Uroviricota</taxon>
        <taxon>Caudoviricetes</taxon>
        <taxon>Caudoviricetes code 15 clade</taxon>
    </lineage>
</organism>
<keyword evidence="2" id="KW-1185">Reference proteome</keyword>
<name>A0ABZ0Z1F8_9CAUD</name>
<dbReference type="Proteomes" id="UP001349343">
    <property type="component" value="Segment"/>
</dbReference>
<reference evidence="1 2" key="1">
    <citation type="submission" date="2023-11" db="EMBL/GenBank/DDBJ databases">
        <authorList>
            <person name="Cook R."/>
            <person name="Crisci M."/>
            <person name="Pye H."/>
            <person name="Adriaenssens E."/>
            <person name="Santini J."/>
        </authorList>
    </citation>
    <scope>NUCLEOTIDE SEQUENCE [LARGE SCALE GENOMIC DNA]</scope>
    <source>
        <strain evidence="1">Lak_Megaphage_RVC_JS4_GC31</strain>
    </source>
</reference>